<accession>A0ABY2UI68</accession>
<dbReference type="Gene3D" id="3.40.50.2000">
    <property type="entry name" value="Glycogen Phosphorylase B"/>
    <property type="match status" value="2"/>
</dbReference>
<protein>
    <submittedName>
        <fullName evidence="3">Glycosyltransferase family 4 protein</fullName>
    </submittedName>
</protein>
<organism evidence="3 4">
    <name type="scientific">Microbulbifer harenosus</name>
    <dbReference type="NCBI Taxonomy" id="2576840"/>
    <lineage>
        <taxon>Bacteria</taxon>
        <taxon>Pseudomonadati</taxon>
        <taxon>Pseudomonadota</taxon>
        <taxon>Gammaproteobacteria</taxon>
        <taxon>Cellvibrionales</taxon>
        <taxon>Microbulbiferaceae</taxon>
        <taxon>Microbulbifer</taxon>
    </lineage>
</organism>
<dbReference type="Proteomes" id="UP000306791">
    <property type="component" value="Unassembled WGS sequence"/>
</dbReference>
<dbReference type="SUPFAM" id="SSF53756">
    <property type="entry name" value="UDP-Glycosyltransferase/glycogen phosphorylase"/>
    <property type="match status" value="1"/>
</dbReference>
<feature type="domain" description="Glycosyl transferase family 1" evidence="1">
    <location>
        <begin position="176"/>
        <end position="319"/>
    </location>
</feature>
<comment type="caution">
    <text evidence="3">The sequence shown here is derived from an EMBL/GenBank/DDBJ whole genome shotgun (WGS) entry which is preliminary data.</text>
</comment>
<evidence type="ECO:0000259" key="1">
    <source>
        <dbReference type="Pfam" id="PF00534"/>
    </source>
</evidence>
<dbReference type="InterPro" id="IPR001296">
    <property type="entry name" value="Glyco_trans_1"/>
</dbReference>
<dbReference type="InterPro" id="IPR028098">
    <property type="entry name" value="Glyco_trans_4-like_N"/>
</dbReference>
<reference evidence="3 4" key="1">
    <citation type="submission" date="2019-05" db="EMBL/GenBank/DDBJ databases">
        <title>Microbulbifer harenosus sp. nov., an alginate-degrading bacterium isolated from coastal sand.</title>
        <authorList>
            <person name="Huang H."/>
            <person name="Mo K."/>
            <person name="Bao S."/>
        </authorList>
    </citation>
    <scope>NUCLEOTIDE SEQUENCE [LARGE SCALE GENOMIC DNA]</scope>
    <source>
        <strain evidence="3 4">HB161719</strain>
    </source>
</reference>
<evidence type="ECO:0000259" key="2">
    <source>
        <dbReference type="Pfam" id="PF13439"/>
    </source>
</evidence>
<proteinExistence type="predicted"/>
<name>A0ABY2UI68_9GAMM</name>
<dbReference type="PANTHER" id="PTHR12526">
    <property type="entry name" value="GLYCOSYLTRANSFERASE"/>
    <property type="match status" value="1"/>
</dbReference>
<dbReference type="RefSeq" id="WP_138235653.1">
    <property type="nucleotide sequence ID" value="NZ_CP185860.1"/>
</dbReference>
<dbReference type="Pfam" id="PF00534">
    <property type="entry name" value="Glycos_transf_1"/>
    <property type="match status" value="1"/>
</dbReference>
<evidence type="ECO:0000313" key="4">
    <source>
        <dbReference type="Proteomes" id="UP000306791"/>
    </source>
</evidence>
<sequence>MIVSSDIVPVESPLRICHLFTSQETGGLEKHVQEQCQWQLESTDAEIFVIAHPRYRAMFPEGVRFLPMNTDRSRRNPVLNFALLRQLRRYRIDLVHAHGGKPAHLLWNLRRFLRARVVITRHNRHHPKDKIARHFEHRIAVSLKTVANSSLDWTIIPNGTRLPSAGEHHCDQVDCNRAVVISVARLVPAKGVDVLLRAWCRAQVNSAVLYILGDGPERAALEALAAELNLEESVRFMGYQRQVADWYRAADLTVIASRYEGGPYTVAEALLAGCPVVSTDVGYVAENIPAQYLVQIEDIPALAVRLTAALGDLERLRDDFAPYIARARNRLTLEAMAGETWKVYLRALSDG</sequence>
<dbReference type="Pfam" id="PF13439">
    <property type="entry name" value="Glyco_transf_4"/>
    <property type="match status" value="1"/>
</dbReference>
<dbReference type="CDD" id="cd03801">
    <property type="entry name" value="GT4_PimA-like"/>
    <property type="match status" value="1"/>
</dbReference>
<feature type="domain" description="Glycosyltransferase subfamily 4-like N-terminal" evidence="2">
    <location>
        <begin position="26"/>
        <end position="138"/>
    </location>
</feature>
<gene>
    <name evidence="3" type="ORF">FDY93_10305</name>
</gene>
<dbReference type="EMBL" id="VANI01000010">
    <property type="protein sequence ID" value="TLM77312.1"/>
    <property type="molecule type" value="Genomic_DNA"/>
</dbReference>
<keyword evidence="4" id="KW-1185">Reference proteome</keyword>
<evidence type="ECO:0000313" key="3">
    <source>
        <dbReference type="EMBL" id="TLM77312.1"/>
    </source>
</evidence>